<evidence type="ECO:0000313" key="6">
    <source>
        <dbReference type="EMBL" id="ACV22402.1"/>
    </source>
</evidence>
<dbReference type="PANTHER" id="PTHR30419:SF28">
    <property type="entry name" value="HTH-TYPE TRANSCRIPTIONAL REGULATOR BSDA"/>
    <property type="match status" value="1"/>
</dbReference>
<dbReference type="Gene3D" id="1.10.10.10">
    <property type="entry name" value="Winged helix-like DNA-binding domain superfamily/Winged helix DNA-binding domain"/>
    <property type="match status" value="1"/>
</dbReference>
<dbReference type="PANTHER" id="PTHR30419">
    <property type="entry name" value="HTH-TYPE TRANSCRIPTIONAL REGULATOR YBHD"/>
    <property type="match status" value="1"/>
</dbReference>
<dbReference type="GO" id="GO:0005829">
    <property type="term" value="C:cytosol"/>
    <property type="evidence" value="ECO:0007669"/>
    <property type="project" value="TreeGrafter"/>
</dbReference>
<dbReference type="EMBL" id="CP001684">
    <property type="protein sequence ID" value="ACV22402.1"/>
    <property type="molecule type" value="Genomic_DNA"/>
</dbReference>
<keyword evidence="4" id="KW-0804">Transcription</keyword>
<dbReference type="CDD" id="cd05466">
    <property type="entry name" value="PBP2_LTTR_substrate"/>
    <property type="match status" value="1"/>
</dbReference>
<feature type="domain" description="HTH lysR-type" evidence="5">
    <location>
        <begin position="1"/>
        <end position="59"/>
    </location>
</feature>
<evidence type="ECO:0000256" key="1">
    <source>
        <dbReference type="ARBA" id="ARBA00009437"/>
    </source>
</evidence>
<protein>
    <submittedName>
        <fullName evidence="6">Transcriptional regulator</fullName>
    </submittedName>
</protein>
<evidence type="ECO:0000256" key="4">
    <source>
        <dbReference type="ARBA" id="ARBA00023163"/>
    </source>
</evidence>
<dbReference type="AlphaFoldDB" id="C7N667"/>
<dbReference type="GO" id="GO:0003677">
    <property type="term" value="F:DNA binding"/>
    <property type="evidence" value="ECO:0007669"/>
    <property type="project" value="UniProtKB-KW"/>
</dbReference>
<dbReference type="Proteomes" id="UP000002026">
    <property type="component" value="Chromosome"/>
</dbReference>
<dbReference type="SUPFAM" id="SSF46785">
    <property type="entry name" value="Winged helix' DNA-binding domain"/>
    <property type="match status" value="1"/>
</dbReference>
<dbReference type="PROSITE" id="PS50931">
    <property type="entry name" value="HTH_LYSR"/>
    <property type="match status" value="1"/>
</dbReference>
<dbReference type="InterPro" id="IPR036390">
    <property type="entry name" value="WH_DNA-bd_sf"/>
</dbReference>
<accession>C7N667</accession>
<comment type="similarity">
    <text evidence="1">Belongs to the LysR transcriptional regulatory family.</text>
</comment>
<dbReference type="RefSeq" id="WP_012798504.1">
    <property type="nucleotide sequence ID" value="NC_013165.1"/>
</dbReference>
<dbReference type="InterPro" id="IPR036388">
    <property type="entry name" value="WH-like_DNA-bd_sf"/>
</dbReference>
<name>C7N667_SLAHD</name>
<evidence type="ECO:0000259" key="5">
    <source>
        <dbReference type="PROSITE" id="PS50931"/>
    </source>
</evidence>
<reference evidence="6 7" key="1">
    <citation type="journal article" date="2009" name="Stand. Genomic Sci.">
        <title>Complete genome sequence of Slackia heliotrinireducens type strain (RHS 1).</title>
        <authorList>
            <person name="Pukall R."/>
            <person name="Lapidus A."/>
            <person name="Nolan M."/>
            <person name="Copeland A."/>
            <person name="Glavina Del Rio T."/>
            <person name="Lucas S."/>
            <person name="Chen F."/>
            <person name="Tice H."/>
            <person name="Cheng J.F."/>
            <person name="Chertkov O."/>
            <person name="Bruce D."/>
            <person name="Goodwin L."/>
            <person name="Kuske C."/>
            <person name="Brettin T."/>
            <person name="Detter J.C."/>
            <person name="Han C."/>
            <person name="Pitluck S."/>
            <person name="Pati A."/>
            <person name="Mavrommatis K."/>
            <person name="Ivanova N."/>
            <person name="Ovchinnikova G."/>
            <person name="Chen A."/>
            <person name="Palaniappan K."/>
            <person name="Schneider S."/>
            <person name="Rohde M."/>
            <person name="Chain P."/>
            <person name="D'haeseleer P."/>
            <person name="Goker M."/>
            <person name="Bristow J."/>
            <person name="Eisen J.A."/>
            <person name="Markowitz V."/>
            <person name="Kyrpides N.C."/>
            <person name="Klenk H.P."/>
            <person name="Hugenholtz P."/>
        </authorList>
    </citation>
    <scope>NUCLEOTIDE SEQUENCE [LARGE SCALE GENOMIC DNA]</scope>
    <source>
        <strain evidence="7">ATCC 29202 / DSM 20476 / NCTC 11029 / RHS 1</strain>
    </source>
</reference>
<gene>
    <name evidence="6" type="ordered locus">Shel_13810</name>
</gene>
<keyword evidence="7" id="KW-1185">Reference proteome</keyword>
<dbReference type="STRING" id="471855.Shel_13810"/>
<dbReference type="SUPFAM" id="SSF53850">
    <property type="entry name" value="Periplasmic binding protein-like II"/>
    <property type="match status" value="1"/>
</dbReference>
<organism evidence="6 7">
    <name type="scientific">Slackia heliotrinireducens (strain ATCC 29202 / DSM 20476 / NCTC 11029 / RHS 1)</name>
    <name type="common">Peptococcus heliotrinreducens</name>
    <dbReference type="NCBI Taxonomy" id="471855"/>
    <lineage>
        <taxon>Bacteria</taxon>
        <taxon>Bacillati</taxon>
        <taxon>Actinomycetota</taxon>
        <taxon>Coriobacteriia</taxon>
        <taxon>Eggerthellales</taxon>
        <taxon>Eggerthellaceae</taxon>
        <taxon>Slackia</taxon>
    </lineage>
</organism>
<dbReference type="InterPro" id="IPR000847">
    <property type="entry name" value="LysR_HTH_N"/>
</dbReference>
<dbReference type="Pfam" id="PF03466">
    <property type="entry name" value="LysR_substrate"/>
    <property type="match status" value="1"/>
</dbReference>
<sequence length="299" mass="33522">MNGEQLRYFALAYRLESFSAAAKRIPMSPQGLTKAVRSLETELGVPLFLTAASGKLEPTPYAAELMDFVNDYRIRFAQLTNSFEAIRKHESHEVNVGIGLGILGYLGPGFIKRFNEQHPEITLRYEELNDKACDEGLKRGKYDLALCVTPFDPDFLCEQLYCTNMCFWVSKSNPLSERDVLTIKDFDGEGVALPGQDFKCFEYLQSRAVDAGVEFSEVFASAEIFRLFEYARMGKGLGFSAQHLVDMPLFKEDESVVGIPLEGATWGFGIACQPTNSLNDDAQAFFDYCVENVPKRGQE</sequence>
<dbReference type="HOGENOM" id="CLU_039613_6_2_11"/>
<evidence type="ECO:0000256" key="3">
    <source>
        <dbReference type="ARBA" id="ARBA00023125"/>
    </source>
</evidence>
<dbReference type="Gene3D" id="3.40.190.290">
    <property type="match status" value="1"/>
</dbReference>
<evidence type="ECO:0000256" key="2">
    <source>
        <dbReference type="ARBA" id="ARBA00023015"/>
    </source>
</evidence>
<dbReference type="GO" id="GO:0003700">
    <property type="term" value="F:DNA-binding transcription factor activity"/>
    <property type="evidence" value="ECO:0007669"/>
    <property type="project" value="InterPro"/>
</dbReference>
<dbReference type="eggNOG" id="COG0583">
    <property type="taxonomic scope" value="Bacteria"/>
</dbReference>
<dbReference type="InterPro" id="IPR005119">
    <property type="entry name" value="LysR_subst-bd"/>
</dbReference>
<evidence type="ECO:0000313" key="7">
    <source>
        <dbReference type="Proteomes" id="UP000002026"/>
    </source>
</evidence>
<dbReference type="Pfam" id="PF00126">
    <property type="entry name" value="HTH_1"/>
    <property type="match status" value="1"/>
</dbReference>
<keyword evidence="3" id="KW-0238">DNA-binding</keyword>
<dbReference type="KEGG" id="shi:Shel_13810"/>
<keyword evidence="2" id="KW-0805">Transcription regulation</keyword>
<dbReference type="InterPro" id="IPR050950">
    <property type="entry name" value="HTH-type_LysR_regulators"/>
</dbReference>
<proteinExistence type="inferred from homology"/>